<comment type="caution">
    <text evidence="2">The sequence shown here is derived from an EMBL/GenBank/DDBJ whole genome shotgun (WGS) entry which is preliminary data.</text>
</comment>
<dbReference type="Proteomes" id="UP000435423">
    <property type="component" value="Unassembled WGS sequence"/>
</dbReference>
<accession>A0A6I4RAB1</accession>
<organism evidence="2 3">
    <name type="scientific">Streptococcus zhangguiae</name>
    <dbReference type="NCBI Taxonomy" id="2664091"/>
    <lineage>
        <taxon>Bacteria</taxon>
        <taxon>Bacillati</taxon>
        <taxon>Bacillota</taxon>
        <taxon>Bacilli</taxon>
        <taxon>Lactobacillales</taxon>
        <taxon>Streptococcaceae</taxon>
        <taxon>Streptococcus</taxon>
    </lineage>
</organism>
<protein>
    <submittedName>
        <fullName evidence="2">Uncharacterized protein</fullName>
    </submittedName>
</protein>
<gene>
    <name evidence="2" type="ORF">GGH11_07090</name>
</gene>
<dbReference type="EMBL" id="WUBJ01000008">
    <property type="protein sequence ID" value="MWV56736.1"/>
    <property type="molecule type" value="Genomic_DNA"/>
</dbReference>
<name>A0A6I4RAB1_9STRE</name>
<sequence>MSILLYFHLFLMIIVVAYILLGITFIKRFNTLILSKTVKTIFLLGYLALLGCVLYIILSFLFLGCNC</sequence>
<evidence type="ECO:0000256" key="1">
    <source>
        <dbReference type="SAM" id="Phobius"/>
    </source>
</evidence>
<feature type="transmembrane region" description="Helical" evidence="1">
    <location>
        <begin position="41"/>
        <end position="63"/>
    </location>
</feature>
<feature type="transmembrane region" description="Helical" evidence="1">
    <location>
        <begin position="6"/>
        <end position="29"/>
    </location>
</feature>
<keyword evidence="1" id="KW-0472">Membrane</keyword>
<keyword evidence="1" id="KW-0812">Transmembrane</keyword>
<reference evidence="2 3" key="1">
    <citation type="submission" date="2019-10" db="EMBL/GenBank/DDBJ databases">
        <title>Streptococcis sp, isolated from the respiratory tract of Marmot.</title>
        <authorList>
            <person name="Zhang G."/>
        </authorList>
    </citation>
    <scope>NUCLEOTIDE SEQUENCE [LARGE SCALE GENOMIC DNA]</scope>
    <source>
        <strain evidence="3">zg-70</strain>
    </source>
</reference>
<proteinExistence type="predicted"/>
<evidence type="ECO:0000313" key="3">
    <source>
        <dbReference type="Proteomes" id="UP000435423"/>
    </source>
</evidence>
<evidence type="ECO:0000313" key="2">
    <source>
        <dbReference type="EMBL" id="MWV56736.1"/>
    </source>
</evidence>
<dbReference type="AlphaFoldDB" id="A0A6I4RAB1"/>
<keyword evidence="1" id="KW-1133">Transmembrane helix</keyword>